<dbReference type="RefSeq" id="WP_274148993.1">
    <property type="nucleotide sequence ID" value="NZ_CP117811.1"/>
</dbReference>
<dbReference type="Pfam" id="PF07963">
    <property type="entry name" value="N_methyl"/>
    <property type="match status" value="1"/>
</dbReference>
<dbReference type="EMBL" id="CP117811">
    <property type="protein sequence ID" value="WDE95439.1"/>
    <property type="molecule type" value="Genomic_DNA"/>
</dbReference>
<evidence type="ECO:0000259" key="2">
    <source>
        <dbReference type="Pfam" id="PF07596"/>
    </source>
</evidence>
<gene>
    <name evidence="3" type="ORF">PQO03_06875</name>
</gene>
<dbReference type="Proteomes" id="UP001214250">
    <property type="component" value="Chromosome 1"/>
</dbReference>
<dbReference type="InterPro" id="IPR011453">
    <property type="entry name" value="DUF1559"/>
</dbReference>
<keyword evidence="4" id="KW-1185">Reference proteome</keyword>
<keyword evidence="1" id="KW-0472">Membrane</keyword>
<dbReference type="Pfam" id="PF07596">
    <property type="entry name" value="SBP_bac_10"/>
    <property type="match status" value="1"/>
</dbReference>
<feature type="domain" description="DUF1559" evidence="2">
    <location>
        <begin position="41"/>
        <end position="171"/>
    </location>
</feature>
<proteinExistence type="predicted"/>
<evidence type="ECO:0000313" key="3">
    <source>
        <dbReference type="EMBL" id="WDE95439.1"/>
    </source>
</evidence>
<dbReference type="PANTHER" id="PTHR30093">
    <property type="entry name" value="GENERAL SECRETION PATHWAY PROTEIN G"/>
    <property type="match status" value="1"/>
</dbReference>
<dbReference type="SUPFAM" id="SSF54523">
    <property type="entry name" value="Pili subunits"/>
    <property type="match status" value="1"/>
</dbReference>
<keyword evidence="1" id="KW-1133">Transmembrane helix</keyword>
<dbReference type="Gene3D" id="3.30.700.10">
    <property type="entry name" value="Glycoprotein, Type 4 Pilin"/>
    <property type="match status" value="1"/>
</dbReference>
<organism evidence="3 4">
    <name type="scientific">Lentisphaera profundi</name>
    <dbReference type="NCBI Taxonomy" id="1658616"/>
    <lineage>
        <taxon>Bacteria</taxon>
        <taxon>Pseudomonadati</taxon>
        <taxon>Lentisphaerota</taxon>
        <taxon>Lentisphaeria</taxon>
        <taxon>Lentisphaerales</taxon>
        <taxon>Lentisphaeraceae</taxon>
        <taxon>Lentisphaera</taxon>
    </lineage>
</organism>
<dbReference type="InterPro" id="IPR045584">
    <property type="entry name" value="Pilin-like"/>
</dbReference>
<evidence type="ECO:0000256" key="1">
    <source>
        <dbReference type="SAM" id="Phobius"/>
    </source>
</evidence>
<dbReference type="InterPro" id="IPR012902">
    <property type="entry name" value="N_methyl_site"/>
</dbReference>
<keyword evidence="1" id="KW-0812">Transmembrane</keyword>
<protein>
    <submittedName>
        <fullName evidence="3">DUF1559 domain-containing protein</fullName>
    </submittedName>
</protein>
<accession>A0ABY7VRM9</accession>
<dbReference type="NCBIfam" id="TIGR02532">
    <property type="entry name" value="IV_pilin_GFxxxE"/>
    <property type="match status" value="1"/>
</dbReference>
<reference evidence="3 4" key="1">
    <citation type="submission" date="2023-02" db="EMBL/GenBank/DDBJ databases">
        <title>Genome sequence of Lentisphaera profundi SAORIC-696.</title>
        <authorList>
            <person name="Kim e."/>
            <person name="Cho J.-C."/>
            <person name="Choi A."/>
            <person name="Kang I."/>
        </authorList>
    </citation>
    <scope>NUCLEOTIDE SEQUENCE [LARGE SCALE GENOMIC DNA]</scope>
    <source>
        <strain evidence="3 4">SAORIC-696</strain>
    </source>
</reference>
<evidence type="ECO:0000313" key="4">
    <source>
        <dbReference type="Proteomes" id="UP001214250"/>
    </source>
</evidence>
<name>A0ABY7VRM9_9BACT</name>
<sequence length="269" mass="30386">MTKIILNRRPQKTASFSLIELLVVIAIVGILSSFLLPVLAKARASAKRTQCTNNQKQIATVIFMYLEDNEGYYPVSHNISTQVDYAWSWDDKLSDYDSRNLSDVDKSIWGFDVDSEQASGSQLYRCPSDARGEVSALDKISRSYSLNQLYTFTSWAGRGMTSNPWETDADKVYSRSYTDVNQASESIAMAENPYDNNSTGHQSRAVMAVENIHAKQGDKSYWSHDLWKSNYLFVDGHVSYIYYPATYQGSGSDPWSSTDTRNTLWDCGK</sequence>
<feature type="transmembrane region" description="Helical" evidence="1">
    <location>
        <begin position="21"/>
        <end position="40"/>
    </location>
</feature>